<evidence type="ECO:0000313" key="1">
    <source>
        <dbReference type="EMBL" id="EFO17295.1"/>
    </source>
</evidence>
<dbReference type="CTD" id="9948657"/>
<protein>
    <submittedName>
        <fullName evidence="1">Uncharacterized protein</fullName>
    </submittedName>
</protein>
<dbReference type="GeneID" id="9948657"/>
<accession>A0A1S0TNF7</accession>
<dbReference type="AlphaFoldDB" id="A0A1S0TNF7"/>
<reference evidence="1" key="1">
    <citation type="submission" date="2012-04" db="EMBL/GenBank/DDBJ databases">
        <title>The Genome Sequence of Loa loa.</title>
        <authorList>
            <consortium name="The Broad Institute Genome Sequencing Platform"/>
            <consortium name="Broad Institute Genome Sequencing Center for Infectious Disease"/>
            <person name="Nutman T.B."/>
            <person name="Fink D.L."/>
            <person name="Russ C."/>
            <person name="Young S."/>
            <person name="Zeng Q."/>
            <person name="Gargeya S."/>
            <person name="Alvarado L."/>
            <person name="Berlin A."/>
            <person name="Chapman S.B."/>
            <person name="Chen Z."/>
            <person name="Freedman E."/>
            <person name="Gellesch M."/>
            <person name="Goldberg J."/>
            <person name="Griggs A."/>
            <person name="Gujja S."/>
            <person name="Heilman E.R."/>
            <person name="Heiman D."/>
            <person name="Howarth C."/>
            <person name="Mehta T."/>
            <person name="Neiman D."/>
            <person name="Pearson M."/>
            <person name="Roberts A."/>
            <person name="Saif S."/>
            <person name="Shea T."/>
            <person name="Shenoy N."/>
            <person name="Sisk P."/>
            <person name="Stolte C."/>
            <person name="Sykes S."/>
            <person name="White J."/>
            <person name="Yandava C."/>
            <person name="Haas B."/>
            <person name="Henn M.R."/>
            <person name="Nusbaum C."/>
            <person name="Birren B."/>
        </authorList>
    </citation>
    <scope>NUCLEOTIDE SEQUENCE [LARGE SCALE GENOMIC DNA]</scope>
</reference>
<dbReference type="EMBL" id="JH712093">
    <property type="protein sequence ID" value="EFO17295.1"/>
    <property type="molecule type" value="Genomic_DNA"/>
</dbReference>
<proteinExistence type="predicted"/>
<name>A0A1S0TNF7_LOALO</name>
<organism evidence="1">
    <name type="scientific">Loa loa</name>
    <name type="common">Eye worm</name>
    <name type="synonym">Filaria loa</name>
    <dbReference type="NCBI Taxonomy" id="7209"/>
    <lineage>
        <taxon>Eukaryota</taxon>
        <taxon>Metazoa</taxon>
        <taxon>Ecdysozoa</taxon>
        <taxon>Nematoda</taxon>
        <taxon>Chromadorea</taxon>
        <taxon>Rhabditida</taxon>
        <taxon>Spirurina</taxon>
        <taxon>Spiruromorpha</taxon>
        <taxon>Filarioidea</taxon>
        <taxon>Onchocercidae</taxon>
        <taxon>Loa</taxon>
    </lineage>
</organism>
<dbReference type="RefSeq" id="XP_003146776.1">
    <property type="nucleotide sequence ID" value="XM_003146728.2"/>
</dbReference>
<sequence length="73" mass="8421">MTANMRTTGYIQNRISSCTLNVRKRMRRGSRRLGKTAIRCGISSRMVRSMRVIRDTTLRLLIPPANERLDEAI</sequence>
<dbReference type="InParanoid" id="A0A1S0TNF7"/>
<dbReference type="KEGG" id="loa:LOAG_11207"/>
<gene>
    <name evidence="1" type="ORF">LOAG_11207</name>
</gene>